<comment type="function">
    <text evidence="2">Pyridoxal 5'-phosphate (PLP)-binding protein, which is involved in PLP homeostasis.</text>
</comment>
<name>A0A7H0SPT0_9CORY</name>
<evidence type="ECO:0000256" key="3">
    <source>
        <dbReference type="PIRSR" id="PIRSR004848-1"/>
    </source>
</evidence>
<protein>
    <recommendedName>
        <fullName evidence="2">Pyridoxal phosphate homeostasis protein</fullName>
        <shortName evidence="2">PLP homeostasis protein</shortName>
    </recommendedName>
</protein>
<evidence type="ECO:0000256" key="1">
    <source>
        <dbReference type="ARBA" id="ARBA00022898"/>
    </source>
</evidence>
<dbReference type="SUPFAM" id="SSF51419">
    <property type="entry name" value="PLP-binding barrel"/>
    <property type="match status" value="1"/>
</dbReference>
<evidence type="ECO:0000313" key="6">
    <source>
        <dbReference type="EMBL" id="QNQ90555.1"/>
    </source>
</evidence>
<comment type="cofactor">
    <cofactor evidence="3">
        <name>pyridoxal 5'-phosphate</name>
        <dbReference type="ChEBI" id="CHEBI:597326"/>
    </cofactor>
</comment>
<sequence length="236" mass="25825">MSRYEEIEQGLRAVQAQIARACQQAGRDIDSVTLLPVTKFHPVSDIAILQQLGITEVGENREQEARKKASELPSLRFSMIGHIQSKKCNAVARWADSVHSLDSLKLVEGLDRGVQRAIDAGERSENHTELNCFVQWSADGDTSRGGAPTTDLRYLAEAIMQTSHLKLSGLMVVPPREVPARSVFDQAQQLRMELAEEFHQDLQLSAGMSADLDDAIAAGSNIVRVGTAILGQRPLA</sequence>
<dbReference type="Gene3D" id="3.20.20.10">
    <property type="entry name" value="Alanine racemase"/>
    <property type="match status" value="1"/>
</dbReference>
<dbReference type="InterPro" id="IPR029066">
    <property type="entry name" value="PLP-binding_barrel"/>
</dbReference>
<proteinExistence type="inferred from homology"/>
<dbReference type="GO" id="GO:0030170">
    <property type="term" value="F:pyridoxal phosphate binding"/>
    <property type="evidence" value="ECO:0007669"/>
    <property type="project" value="UniProtKB-UniRule"/>
</dbReference>
<reference evidence="6 7" key="1">
    <citation type="submission" date="2019-12" db="EMBL/GenBank/DDBJ databases">
        <title>Corynebacterium sp. nov., isolated from feces of the Anser Albifrons in China.</title>
        <authorList>
            <person name="Liu Q."/>
        </authorList>
    </citation>
    <scope>NUCLEOTIDE SEQUENCE [LARGE SCALE GENOMIC DNA]</scope>
    <source>
        <strain evidence="6 7">4H37-19</strain>
    </source>
</reference>
<dbReference type="PIRSF" id="PIRSF004848">
    <property type="entry name" value="YBL036c_PLPDEIII"/>
    <property type="match status" value="1"/>
</dbReference>
<accession>A0A7H0SPT0</accession>
<feature type="modified residue" description="N6-(pyridoxal phosphate)lysine" evidence="2 3">
    <location>
        <position position="39"/>
    </location>
</feature>
<dbReference type="AlphaFoldDB" id="A0A7H0SPT0"/>
<dbReference type="PANTHER" id="PTHR10146">
    <property type="entry name" value="PROLINE SYNTHETASE CO-TRANSCRIBED BACTERIAL HOMOLOG PROTEIN"/>
    <property type="match status" value="1"/>
</dbReference>
<dbReference type="InterPro" id="IPR011078">
    <property type="entry name" value="PyrdxlP_homeostasis"/>
</dbReference>
<evidence type="ECO:0000256" key="2">
    <source>
        <dbReference type="HAMAP-Rule" id="MF_02087"/>
    </source>
</evidence>
<dbReference type="EMBL" id="CP046884">
    <property type="protein sequence ID" value="QNQ90555.1"/>
    <property type="molecule type" value="Genomic_DNA"/>
</dbReference>
<feature type="domain" description="Alanine racemase N-terminal" evidence="5">
    <location>
        <begin position="12"/>
        <end position="234"/>
    </location>
</feature>
<dbReference type="HAMAP" id="MF_02087">
    <property type="entry name" value="PLP_homeostasis"/>
    <property type="match status" value="1"/>
</dbReference>
<dbReference type="PANTHER" id="PTHR10146:SF14">
    <property type="entry name" value="PYRIDOXAL PHOSPHATE HOMEOSTASIS PROTEIN"/>
    <property type="match status" value="1"/>
</dbReference>
<comment type="similarity">
    <text evidence="2 4">Belongs to the pyridoxal phosphate-binding protein YggS/PROSC family.</text>
</comment>
<dbReference type="Pfam" id="PF01168">
    <property type="entry name" value="Ala_racemase_N"/>
    <property type="match status" value="1"/>
</dbReference>
<dbReference type="KEGG" id="cpoy:GP475_07810"/>
<evidence type="ECO:0000259" key="5">
    <source>
        <dbReference type="Pfam" id="PF01168"/>
    </source>
</evidence>
<dbReference type="CDD" id="cd00635">
    <property type="entry name" value="PLPDE_III_YBL036c_like"/>
    <property type="match status" value="1"/>
</dbReference>
<keyword evidence="7" id="KW-1185">Reference proteome</keyword>
<dbReference type="Proteomes" id="UP000516320">
    <property type="component" value="Chromosome"/>
</dbReference>
<dbReference type="RefSeq" id="WP_187973869.1">
    <property type="nucleotide sequence ID" value="NZ_CP046884.1"/>
</dbReference>
<evidence type="ECO:0000313" key="7">
    <source>
        <dbReference type="Proteomes" id="UP000516320"/>
    </source>
</evidence>
<gene>
    <name evidence="6" type="ORF">GP475_07810</name>
</gene>
<evidence type="ECO:0000256" key="4">
    <source>
        <dbReference type="RuleBase" id="RU004514"/>
    </source>
</evidence>
<dbReference type="InterPro" id="IPR001608">
    <property type="entry name" value="Ala_racemase_N"/>
</dbReference>
<keyword evidence="1 2" id="KW-0663">Pyridoxal phosphate</keyword>
<organism evidence="6 7">
    <name type="scientific">Corynebacterium poyangense</name>
    <dbReference type="NCBI Taxonomy" id="2684405"/>
    <lineage>
        <taxon>Bacteria</taxon>
        <taxon>Bacillati</taxon>
        <taxon>Actinomycetota</taxon>
        <taxon>Actinomycetes</taxon>
        <taxon>Mycobacteriales</taxon>
        <taxon>Corynebacteriaceae</taxon>
        <taxon>Corynebacterium</taxon>
    </lineage>
</organism>
<dbReference type="NCBIfam" id="TIGR00044">
    <property type="entry name" value="YggS family pyridoxal phosphate-dependent enzyme"/>
    <property type="match status" value="1"/>
</dbReference>